<accession>A0A1X7V2W3</accession>
<dbReference type="EnsemblMetazoa" id="Aqu2.1.34301_001">
    <property type="protein sequence ID" value="Aqu2.1.34301_001"/>
    <property type="gene ID" value="Aqu2.1.34301"/>
</dbReference>
<dbReference type="Pfam" id="PF00003">
    <property type="entry name" value="7tm_3"/>
    <property type="match status" value="1"/>
</dbReference>
<feature type="transmembrane region" description="Helical" evidence="6">
    <location>
        <begin position="218"/>
        <end position="237"/>
    </location>
</feature>
<protein>
    <recommendedName>
        <fullName evidence="7">G-protein coupled receptors family 3 profile domain-containing protein</fullName>
    </recommendedName>
</protein>
<organism evidence="8">
    <name type="scientific">Amphimedon queenslandica</name>
    <name type="common">Sponge</name>
    <dbReference type="NCBI Taxonomy" id="400682"/>
    <lineage>
        <taxon>Eukaryota</taxon>
        <taxon>Metazoa</taxon>
        <taxon>Porifera</taxon>
        <taxon>Demospongiae</taxon>
        <taxon>Heteroscleromorpha</taxon>
        <taxon>Haplosclerida</taxon>
        <taxon>Niphatidae</taxon>
        <taxon>Amphimedon</taxon>
    </lineage>
</organism>
<evidence type="ECO:0000256" key="3">
    <source>
        <dbReference type="ARBA" id="ARBA00022989"/>
    </source>
</evidence>
<dbReference type="InterPro" id="IPR050726">
    <property type="entry name" value="mGluR"/>
</dbReference>
<evidence type="ECO:0000313" key="8">
    <source>
        <dbReference type="EnsemblMetazoa" id="Aqu2.1.34301_001"/>
    </source>
</evidence>
<reference evidence="8" key="1">
    <citation type="submission" date="2017-05" db="UniProtKB">
        <authorList>
            <consortium name="EnsemblMetazoa"/>
        </authorList>
    </citation>
    <scope>IDENTIFICATION</scope>
</reference>
<dbReference type="InParanoid" id="A0A1X7V2W3"/>
<keyword evidence="4 6" id="KW-0472">Membrane</keyword>
<dbReference type="OrthoDB" id="9987222at2759"/>
<proteinExistence type="predicted"/>
<dbReference type="GO" id="GO:0016020">
    <property type="term" value="C:membrane"/>
    <property type="evidence" value="ECO:0007669"/>
    <property type="project" value="UniProtKB-SubCell"/>
</dbReference>
<feature type="domain" description="G-protein coupled receptors family 3 profile" evidence="7">
    <location>
        <begin position="179"/>
        <end position="248"/>
    </location>
</feature>
<dbReference type="PANTHER" id="PTHR24060">
    <property type="entry name" value="METABOTROPIC GLUTAMATE RECEPTOR"/>
    <property type="match status" value="1"/>
</dbReference>
<evidence type="ECO:0000259" key="7">
    <source>
        <dbReference type="PROSITE" id="PS50259"/>
    </source>
</evidence>
<name>A0A1X7V2W3_AMPQE</name>
<keyword evidence="5" id="KW-0325">Glycoprotein</keyword>
<feature type="transmembrane region" description="Helical" evidence="6">
    <location>
        <begin position="129"/>
        <end position="155"/>
    </location>
</feature>
<dbReference type="AlphaFoldDB" id="A0A1X7V2W3"/>
<evidence type="ECO:0000256" key="5">
    <source>
        <dbReference type="ARBA" id="ARBA00023180"/>
    </source>
</evidence>
<feature type="transmembrane region" description="Helical" evidence="6">
    <location>
        <begin position="178"/>
        <end position="206"/>
    </location>
</feature>
<comment type="subcellular location">
    <subcellularLocation>
        <location evidence="1">Membrane</location>
        <topology evidence="1">Multi-pass membrane protein</topology>
    </subcellularLocation>
</comment>
<keyword evidence="2 6" id="KW-0812">Transmembrane</keyword>
<evidence type="ECO:0000256" key="2">
    <source>
        <dbReference type="ARBA" id="ARBA00022692"/>
    </source>
</evidence>
<dbReference type="InterPro" id="IPR017978">
    <property type="entry name" value="GPCR_3_C"/>
</dbReference>
<sequence length="276" mass="31194">MNYLSGKKTFEGALYTRDVPTDKSYWEFDFTSARMRKEASYYFFVIADLKGGTEPFFITKYEIRTYFNVSKLLPNCKVKNNESCSSNIGLTTHNSCFLAQAQGEYNASSYGSKDMVYVSYKLKYRSWSILFIASLSLFGAPIITFIGLCILKSGVSSDTFCHMGNEDIDESYLKPSDAWGIVLIILAIIGLIAVVFVTSVFIWFWNTPIVKSSGREQMIMLLIGLTLCFFITIFFLLKPSPASCGLQRTWSSRGVGWLQLLVLNYLNFTASYPADE</sequence>
<dbReference type="GO" id="GO:0004930">
    <property type="term" value="F:G protein-coupled receptor activity"/>
    <property type="evidence" value="ECO:0007669"/>
    <property type="project" value="InterPro"/>
</dbReference>
<dbReference type="STRING" id="400682.A0A1X7V2W3"/>
<keyword evidence="3 6" id="KW-1133">Transmembrane helix</keyword>
<evidence type="ECO:0000256" key="6">
    <source>
        <dbReference type="SAM" id="Phobius"/>
    </source>
</evidence>
<evidence type="ECO:0000256" key="1">
    <source>
        <dbReference type="ARBA" id="ARBA00004141"/>
    </source>
</evidence>
<evidence type="ECO:0000256" key="4">
    <source>
        <dbReference type="ARBA" id="ARBA00023136"/>
    </source>
</evidence>
<dbReference type="PROSITE" id="PS50259">
    <property type="entry name" value="G_PROTEIN_RECEP_F3_4"/>
    <property type="match status" value="1"/>
</dbReference>